<evidence type="ECO:0000313" key="2">
    <source>
        <dbReference type="Proteomes" id="UP000663853"/>
    </source>
</evidence>
<accession>A0A8H3D806</accession>
<dbReference type="Proteomes" id="UP000663853">
    <property type="component" value="Unassembled WGS sequence"/>
</dbReference>
<dbReference type="AlphaFoldDB" id="A0A8H3D806"/>
<comment type="caution">
    <text evidence="1">The sequence shown here is derived from an EMBL/GenBank/DDBJ whole genome shotgun (WGS) entry which is preliminary data.</text>
</comment>
<reference evidence="1" key="1">
    <citation type="submission" date="2021-01" db="EMBL/GenBank/DDBJ databases">
        <authorList>
            <person name="Kaushik A."/>
        </authorList>
    </citation>
    <scope>NUCLEOTIDE SEQUENCE</scope>
    <source>
        <strain evidence="1">AG6-10EEA</strain>
    </source>
</reference>
<sequence length="293" mass="32509">MPRSTKVTPKASEHEWHCGDADDDGIQCIGVNLPGVYSTFPTNKKELPTESTRAESGLNIQNVIVECVSPEPTASLANVGNTALCLVTQDDFPLVSCPVLQLLPGDNIVSRLAYAWGSDSAKLDFDLKNSSFNRITLLENLMSRFGSVYGGHWAIVPDIRTLGLINGAAKNHSSRRPPLYLEDFPNAMRWYEYVPLRGNLKVIVRFDPGAETNAGPPVYGIHEFPFLNLRFQSTVHPYFVIVNTAQKAMHARAGRSHIPYLPAQQQHSLDMCIDIYKQWLKNRAGGASNRAHH</sequence>
<dbReference type="EMBL" id="CAJMXA010003627">
    <property type="protein sequence ID" value="CAE6508042.1"/>
    <property type="molecule type" value="Genomic_DNA"/>
</dbReference>
<proteinExistence type="predicted"/>
<organism evidence="1 2">
    <name type="scientific">Rhizoctonia solani</name>
    <dbReference type="NCBI Taxonomy" id="456999"/>
    <lineage>
        <taxon>Eukaryota</taxon>
        <taxon>Fungi</taxon>
        <taxon>Dikarya</taxon>
        <taxon>Basidiomycota</taxon>
        <taxon>Agaricomycotina</taxon>
        <taxon>Agaricomycetes</taxon>
        <taxon>Cantharellales</taxon>
        <taxon>Ceratobasidiaceae</taxon>
        <taxon>Rhizoctonia</taxon>
    </lineage>
</organism>
<evidence type="ECO:0000313" key="1">
    <source>
        <dbReference type="EMBL" id="CAE6508042.1"/>
    </source>
</evidence>
<name>A0A8H3D806_9AGAM</name>
<gene>
    <name evidence="1" type="ORF">RDB_LOCUS122901</name>
</gene>
<protein>
    <submittedName>
        <fullName evidence="1">Uncharacterized protein</fullName>
    </submittedName>
</protein>